<evidence type="ECO:0000256" key="6">
    <source>
        <dbReference type="SAM" id="MobiDB-lite"/>
    </source>
</evidence>
<feature type="compositionally biased region" description="Basic and acidic residues" evidence="6">
    <location>
        <begin position="169"/>
        <end position="179"/>
    </location>
</feature>
<dbReference type="GO" id="GO:0005634">
    <property type="term" value="C:nucleus"/>
    <property type="evidence" value="ECO:0007669"/>
    <property type="project" value="TreeGrafter"/>
</dbReference>
<feature type="compositionally biased region" description="Polar residues" evidence="6">
    <location>
        <begin position="184"/>
        <end position="194"/>
    </location>
</feature>
<evidence type="ECO:0000256" key="2">
    <source>
        <dbReference type="ARBA" id="ARBA00022723"/>
    </source>
</evidence>
<evidence type="ECO:0000259" key="7">
    <source>
        <dbReference type="PROSITE" id="PS50157"/>
    </source>
</evidence>
<keyword evidence="2" id="KW-0479">Metal-binding</keyword>
<protein>
    <submittedName>
        <fullName evidence="8">Zinc finger protein 703-like</fullName>
    </submittedName>
</protein>
<feature type="compositionally biased region" description="Basic and acidic residues" evidence="6">
    <location>
        <begin position="132"/>
        <end position="158"/>
    </location>
</feature>
<dbReference type="AlphaFoldDB" id="A0A6F9DY08"/>
<keyword evidence="4" id="KW-0862">Zinc</keyword>
<evidence type="ECO:0000313" key="8">
    <source>
        <dbReference type="EMBL" id="CAB3268019.1"/>
    </source>
</evidence>
<dbReference type="PANTHER" id="PTHR12522">
    <property type="entry name" value="ZINC-FINGER PROTEIN NOLZ1-RELATED"/>
    <property type="match status" value="1"/>
</dbReference>
<proteinExistence type="evidence at transcript level"/>
<keyword evidence="3 5" id="KW-0863">Zinc-finger</keyword>
<dbReference type="PROSITE" id="PS50157">
    <property type="entry name" value="ZINC_FINGER_C2H2_2"/>
    <property type="match status" value="1"/>
</dbReference>
<dbReference type="EMBL" id="LR792157">
    <property type="protein sequence ID" value="CAB3268019.1"/>
    <property type="molecule type" value="mRNA"/>
</dbReference>
<dbReference type="GO" id="GO:0008270">
    <property type="term" value="F:zinc ion binding"/>
    <property type="evidence" value="ECO:0007669"/>
    <property type="project" value="UniProtKB-KW"/>
</dbReference>
<dbReference type="InterPro" id="IPR051520">
    <property type="entry name" value="Elbow/Noc_ZnFinger"/>
</dbReference>
<feature type="domain" description="C2H2-type" evidence="7">
    <location>
        <begin position="289"/>
        <end position="323"/>
    </location>
</feature>
<accession>A0A6F9DY08</accession>
<evidence type="ECO:0000256" key="4">
    <source>
        <dbReference type="ARBA" id="ARBA00022833"/>
    </source>
</evidence>
<dbReference type="InterPro" id="IPR013087">
    <property type="entry name" value="Znf_C2H2_type"/>
</dbReference>
<feature type="region of interest" description="Disordered" evidence="6">
    <location>
        <begin position="1"/>
        <end position="28"/>
    </location>
</feature>
<name>A0A6F9DY08_9ASCI</name>
<feature type="region of interest" description="Disordered" evidence="6">
    <location>
        <begin position="41"/>
        <end position="194"/>
    </location>
</feature>
<dbReference type="GO" id="GO:0045892">
    <property type="term" value="P:negative regulation of DNA-templated transcription"/>
    <property type="evidence" value="ECO:0007669"/>
    <property type="project" value="TreeGrafter"/>
</dbReference>
<comment type="similarity">
    <text evidence="1">Belongs to the Elbow/Noc family.</text>
</comment>
<dbReference type="Gene3D" id="3.30.160.60">
    <property type="entry name" value="Classic Zinc Finger"/>
    <property type="match status" value="1"/>
</dbReference>
<gene>
    <name evidence="8" type="primary">Znf703</name>
</gene>
<sequence>MAGRAQQYLRTEYIQPPPGPPTLDAKNSPLALLAQTCSAIGKDTTKVSSASKIYSESKRSPSSVALHKPPPSAAPVSRTPPMSSPRRGSVSPTNPRCVPLKREKSPVVHSASPAKKSRSSPDSVKSCPDVVKSMESKSDGSKVTRPLSDHKRTSVADIKRRHTTSFDESSSKHSADSHRLKSSPVASPNRSYSSSCGCPLTTSVSDSRHATHGCSSNSVSPHQANPMLSLYDSFCIGCQGPHVPGSSCYEGLKNTQLPFYPFANPASTYYAQMVMAAAARSGGLDPMPHVCNWVNVGSGSCGKRFATAEELSNHLRTHALPTTSAASGNNYLLNGLDKLATNPYAAYLSQQAAALAAVSPTAANPGVASNFLSRSHSPLGRYHPYKSSNMLGQLSAVPPIPIAAGAGAYCSPFALYGQRLGAAAAGFSYP</sequence>
<evidence type="ECO:0000256" key="5">
    <source>
        <dbReference type="PROSITE-ProRule" id="PRU00042"/>
    </source>
</evidence>
<evidence type="ECO:0000256" key="3">
    <source>
        <dbReference type="ARBA" id="ARBA00022771"/>
    </source>
</evidence>
<dbReference type="PANTHER" id="PTHR12522:SF4">
    <property type="entry name" value="ZINC FINGER PROTEIN ELBOW"/>
    <property type="match status" value="1"/>
</dbReference>
<evidence type="ECO:0000256" key="1">
    <source>
        <dbReference type="ARBA" id="ARBA00010144"/>
    </source>
</evidence>
<reference evidence="8" key="1">
    <citation type="submission" date="2020-04" db="EMBL/GenBank/DDBJ databases">
        <authorList>
            <person name="Neveu A P."/>
        </authorList>
    </citation>
    <scope>NUCLEOTIDE SEQUENCE</scope>
    <source>
        <tissue evidence="8">Whole embryo</tissue>
    </source>
</reference>
<organism evidence="8">
    <name type="scientific">Phallusia mammillata</name>
    <dbReference type="NCBI Taxonomy" id="59560"/>
    <lineage>
        <taxon>Eukaryota</taxon>
        <taxon>Metazoa</taxon>
        <taxon>Chordata</taxon>
        <taxon>Tunicata</taxon>
        <taxon>Ascidiacea</taxon>
        <taxon>Phlebobranchia</taxon>
        <taxon>Ascidiidae</taxon>
        <taxon>Phallusia</taxon>
    </lineage>
</organism>